<evidence type="ECO:0000313" key="15">
    <source>
        <dbReference type="EMBL" id="MDF9277628.1"/>
    </source>
</evidence>
<feature type="domain" description="ABC transmembrane type-1" evidence="14">
    <location>
        <begin position="100"/>
        <end position="292"/>
    </location>
</feature>
<dbReference type="PROSITE" id="PS00211">
    <property type="entry name" value="ABC_TRANSPORTER_1"/>
    <property type="match status" value="1"/>
</dbReference>
<feature type="transmembrane region" description="Helical" evidence="11">
    <location>
        <begin position="274"/>
        <end position="295"/>
    </location>
</feature>
<dbReference type="Proteomes" id="UP001220456">
    <property type="component" value="Unassembled WGS sequence"/>
</dbReference>
<dbReference type="PROSITE" id="PS50928">
    <property type="entry name" value="ABC_TM1"/>
    <property type="match status" value="1"/>
</dbReference>
<gene>
    <name evidence="15" type="ORF">P4U43_07480</name>
</gene>
<feature type="transmembrane region" description="Helical" evidence="11">
    <location>
        <begin position="169"/>
        <end position="186"/>
    </location>
</feature>
<comment type="caution">
    <text evidence="15">The sequence shown here is derived from an EMBL/GenBank/DDBJ whole genome shotgun (WGS) entry which is preliminary data.</text>
</comment>
<evidence type="ECO:0000256" key="10">
    <source>
        <dbReference type="ARBA" id="ARBA00023136"/>
    </source>
</evidence>
<dbReference type="Pfam" id="PF00005">
    <property type="entry name" value="ABC_tran"/>
    <property type="match status" value="1"/>
</dbReference>
<evidence type="ECO:0000313" key="16">
    <source>
        <dbReference type="Proteomes" id="UP001220456"/>
    </source>
</evidence>
<dbReference type="PANTHER" id="PTHR43297">
    <property type="entry name" value="OLIGOPEPTIDE TRANSPORT ATP-BINDING PROTEIN APPD"/>
    <property type="match status" value="1"/>
</dbReference>
<accession>A0ABT6CUC0</accession>
<dbReference type="InterPro" id="IPR025966">
    <property type="entry name" value="OppC_N"/>
</dbReference>
<dbReference type="Pfam" id="PF00528">
    <property type="entry name" value="BPD_transp_1"/>
    <property type="match status" value="1"/>
</dbReference>
<keyword evidence="16" id="KW-1185">Reference proteome</keyword>
<dbReference type="Pfam" id="PF12911">
    <property type="entry name" value="OppC_N"/>
    <property type="match status" value="1"/>
</dbReference>
<keyword evidence="5" id="KW-1003">Cell membrane</keyword>
<proteinExistence type="inferred from homology"/>
<comment type="subcellular location">
    <subcellularLocation>
        <location evidence="11">Cell membrane</location>
        <topology evidence="11">Multi-pass membrane protein</topology>
    </subcellularLocation>
    <subcellularLocation>
        <location evidence="2">Cell membrane</location>
        <topology evidence="2">Peripheral membrane protein</topology>
    </subcellularLocation>
    <subcellularLocation>
        <location evidence="1">Membrane</location>
        <topology evidence="1">Multi-pass membrane protein</topology>
    </subcellularLocation>
</comment>
<dbReference type="PROSITE" id="PS50893">
    <property type="entry name" value="ABC_TRANSPORTER_2"/>
    <property type="match status" value="1"/>
</dbReference>
<dbReference type="CDD" id="cd06261">
    <property type="entry name" value="TM_PBP2"/>
    <property type="match status" value="1"/>
</dbReference>
<dbReference type="RefSeq" id="WP_277358156.1">
    <property type="nucleotide sequence ID" value="NZ_JAROKN010000013.1"/>
</dbReference>
<evidence type="ECO:0000256" key="7">
    <source>
        <dbReference type="ARBA" id="ARBA00022741"/>
    </source>
</evidence>
<evidence type="ECO:0000256" key="6">
    <source>
        <dbReference type="ARBA" id="ARBA00022692"/>
    </source>
</evidence>
<keyword evidence="4 11" id="KW-0813">Transport</keyword>
<keyword evidence="10 11" id="KW-0472">Membrane</keyword>
<dbReference type="SUPFAM" id="SSF52540">
    <property type="entry name" value="P-loop containing nucleoside triphosphate hydrolases"/>
    <property type="match status" value="1"/>
</dbReference>
<dbReference type="Gene3D" id="3.40.50.300">
    <property type="entry name" value="P-loop containing nucleotide triphosphate hydrolases"/>
    <property type="match status" value="1"/>
</dbReference>
<dbReference type="InterPro" id="IPR035906">
    <property type="entry name" value="MetI-like_sf"/>
</dbReference>
<keyword evidence="7" id="KW-0547">Nucleotide-binding</keyword>
<evidence type="ECO:0000256" key="3">
    <source>
        <dbReference type="ARBA" id="ARBA00005417"/>
    </source>
</evidence>
<protein>
    <submittedName>
        <fullName evidence="15">Dipeptide/oligopeptide/nickel ABC transporter permease/ATP-binding protein</fullName>
    </submittedName>
</protein>
<dbReference type="InterPro" id="IPR017871">
    <property type="entry name" value="ABC_transporter-like_CS"/>
</dbReference>
<feature type="transmembrane region" description="Helical" evidence="11">
    <location>
        <begin position="144"/>
        <end position="163"/>
    </location>
</feature>
<feature type="transmembrane region" description="Helical" evidence="11">
    <location>
        <begin position="107"/>
        <end position="132"/>
    </location>
</feature>
<keyword evidence="9 11" id="KW-1133">Transmembrane helix</keyword>
<dbReference type="InterPro" id="IPR003439">
    <property type="entry name" value="ABC_transporter-like_ATP-bd"/>
</dbReference>
<dbReference type="InterPro" id="IPR050388">
    <property type="entry name" value="ABC_Ni/Peptide_Import"/>
</dbReference>
<dbReference type="InterPro" id="IPR000515">
    <property type="entry name" value="MetI-like"/>
</dbReference>
<evidence type="ECO:0000259" key="13">
    <source>
        <dbReference type="PROSITE" id="PS50893"/>
    </source>
</evidence>
<evidence type="ECO:0000256" key="5">
    <source>
        <dbReference type="ARBA" id="ARBA00022475"/>
    </source>
</evidence>
<name>A0ABT6CUC0_9MICC</name>
<dbReference type="SUPFAM" id="SSF161098">
    <property type="entry name" value="MetI-like"/>
    <property type="match status" value="1"/>
</dbReference>
<dbReference type="InterPro" id="IPR027417">
    <property type="entry name" value="P-loop_NTPase"/>
</dbReference>
<evidence type="ECO:0000256" key="2">
    <source>
        <dbReference type="ARBA" id="ARBA00004202"/>
    </source>
</evidence>
<feature type="transmembrane region" description="Helical" evidence="11">
    <location>
        <begin position="43"/>
        <end position="63"/>
    </location>
</feature>
<evidence type="ECO:0000256" key="8">
    <source>
        <dbReference type="ARBA" id="ARBA00022840"/>
    </source>
</evidence>
<comment type="similarity">
    <text evidence="3">Belongs to the ABC transporter superfamily.</text>
</comment>
<feature type="transmembrane region" description="Helical" evidence="11">
    <location>
        <begin position="217"/>
        <end position="237"/>
    </location>
</feature>
<dbReference type="CDD" id="cd03257">
    <property type="entry name" value="ABC_NikE_OppD_transporters"/>
    <property type="match status" value="1"/>
</dbReference>
<organism evidence="15 16">
    <name type="scientific">Arthrobacter vasquezii</name>
    <dbReference type="NCBI Taxonomy" id="2977629"/>
    <lineage>
        <taxon>Bacteria</taxon>
        <taxon>Bacillati</taxon>
        <taxon>Actinomycetota</taxon>
        <taxon>Actinomycetes</taxon>
        <taxon>Micrococcales</taxon>
        <taxon>Micrococcaceae</taxon>
        <taxon>Arthrobacter</taxon>
    </lineage>
</organism>
<dbReference type="Gene3D" id="1.10.3720.10">
    <property type="entry name" value="MetI-like"/>
    <property type="match status" value="1"/>
</dbReference>
<evidence type="ECO:0000256" key="9">
    <source>
        <dbReference type="ARBA" id="ARBA00022989"/>
    </source>
</evidence>
<comment type="similarity">
    <text evidence="11">Belongs to the binding-protein-dependent transport system permease family.</text>
</comment>
<feature type="compositionally biased region" description="Basic and acidic residues" evidence="12">
    <location>
        <begin position="17"/>
        <end position="27"/>
    </location>
</feature>
<dbReference type="PANTHER" id="PTHR43297:SF2">
    <property type="entry name" value="DIPEPTIDE TRANSPORT ATP-BINDING PROTEIN DPPD"/>
    <property type="match status" value="1"/>
</dbReference>
<evidence type="ECO:0000256" key="11">
    <source>
        <dbReference type="RuleBase" id="RU363032"/>
    </source>
</evidence>
<dbReference type="InterPro" id="IPR003593">
    <property type="entry name" value="AAA+_ATPase"/>
</dbReference>
<evidence type="ECO:0000256" key="12">
    <source>
        <dbReference type="SAM" id="MobiDB-lite"/>
    </source>
</evidence>
<reference evidence="15 16" key="1">
    <citation type="journal article" date="2023" name="Int. J. Syst. Evol. Microbiol.">
        <title>Arthrobacter vasquezii sp. nov., isolated from a soil sample from Union Glacier, Antarctica.</title>
        <authorList>
            <person name="Valenzuela-Ibaceta F."/>
            <person name="Carrasco V."/>
            <person name="Lagos-Moraga S."/>
            <person name="Dietz-Vargas C."/>
            <person name="Navarro C.A."/>
            <person name="Perez-Donoso J.M."/>
        </authorList>
    </citation>
    <scope>NUCLEOTIDE SEQUENCE [LARGE SCALE GENOMIC DNA]</scope>
    <source>
        <strain evidence="15 16">EH-1B-1</strain>
    </source>
</reference>
<feature type="compositionally biased region" description="Polar residues" evidence="12">
    <location>
        <begin position="1"/>
        <end position="16"/>
    </location>
</feature>
<evidence type="ECO:0000259" key="14">
    <source>
        <dbReference type="PROSITE" id="PS50928"/>
    </source>
</evidence>
<feature type="region of interest" description="Disordered" evidence="12">
    <location>
        <begin position="1"/>
        <end position="31"/>
    </location>
</feature>
<dbReference type="EMBL" id="JAROKN010000013">
    <property type="protein sequence ID" value="MDF9277628.1"/>
    <property type="molecule type" value="Genomic_DNA"/>
</dbReference>
<evidence type="ECO:0000256" key="1">
    <source>
        <dbReference type="ARBA" id="ARBA00004141"/>
    </source>
</evidence>
<evidence type="ECO:0000256" key="4">
    <source>
        <dbReference type="ARBA" id="ARBA00022448"/>
    </source>
</evidence>
<feature type="domain" description="ABC transporter" evidence="13">
    <location>
        <begin position="332"/>
        <end position="583"/>
    </location>
</feature>
<keyword evidence="6 11" id="KW-0812">Transmembrane</keyword>
<sequence>MSNQPLSQIEPASTSEGLHETVEKAADTSRTPTWKRLLRDPQAVITLAILLVIFLLGVLTPFLTQHGPNESDLQMVNAPVGTPGYPLGADESGRDIWTRLLHSTNTAAISALIGVSVALAVGVTAGLVGGYFGARSRALTEWTFNLIMTFPGVLLLIILMPVTGGDYRATMLIFGVLLAPGIYRIVRNLVLGVKNELYVDAARVSGLGNLSILGKHVLFVVRGPIIIATAFLAGATIAVQSGLAFLGVGSLQIPSFGAMIASGFRNLYIAPTQFLWPSLMLGVITASLVLLGNSLRDILEGSKPKPVKVKKGQQVAATAVKDPTDPATDSLLNISDLGIAYKSPNGSLNEVVKGVSLQIRRGEVLGLVGESGSGKSQTAFATLGVLPNDAIITRGSILFDGQELVGLTDRQMGALRGKDIAYIPQEPMSNLDPNFRVGAQLVEGARAALGISKKEAKDRILALLKRVGIVDPERTFNSYPHQISGGMAQRVLIAGAVASRPKLLIADEPTTALDVTVQAEILDLLRDLQAELDLAVLLVTHNFGVVADVCERIAVMQRGVVVEAGSAVEIFQNPRHEYTQMLLRAILDEDKVRTDPPVAAFSGGMHT</sequence>
<feature type="transmembrane region" description="Helical" evidence="11">
    <location>
        <begin position="243"/>
        <end position="262"/>
    </location>
</feature>
<keyword evidence="8" id="KW-0067">ATP-binding</keyword>
<dbReference type="SMART" id="SM00382">
    <property type="entry name" value="AAA"/>
    <property type="match status" value="1"/>
</dbReference>